<proteinExistence type="predicted"/>
<reference evidence="2 3" key="1">
    <citation type="submission" date="2020-01" db="EMBL/GenBank/DDBJ databases">
        <title>Herbidospora sp. NEAU-GS84 nov., a novel actinomycete isolated from soil.</title>
        <authorList>
            <person name="Han L."/>
        </authorList>
    </citation>
    <scope>NUCLEOTIDE SEQUENCE [LARGE SCALE GENOMIC DNA]</scope>
    <source>
        <strain evidence="2 3">NEAU-GS84</strain>
    </source>
</reference>
<gene>
    <name evidence="2" type="ORF">GT755_28110</name>
</gene>
<dbReference type="Proteomes" id="UP000479526">
    <property type="component" value="Unassembled WGS sequence"/>
</dbReference>
<feature type="compositionally biased region" description="Low complexity" evidence="1">
    <location>
        <begin position="335"/>
        <end position="354"/>
    </location>
</feature>
<comment type="caution">
    <text evidence="2">The sequence shown here is derived from an EMBL/GenBank/DDBJ whole genome shotgun (WGS) entry which is preliminary data.</text>
</comment>
<feature type="region of interest" description="Disordered" evidence="1">
    <location>
        <begin position="618"/>
        <end position="638"/>
    </location>
</feature>
<evidence type="ECO:0000256" key="1">
    <source>
        <dbReference type="SAM" id="MobiDB-lite"/>
    </source>
</evidence>
<dbReference type="EMBL" id="WXEW01000008">
    <property type="protein sequence ID" value="NAS25535.1"/>
    <property type="molecule type" value="Genomic_DNA"/>
</dbReference>
<evidence type="ECO:0000313" key="2">
    <source>
        <dbReference type="EMBL" id="NAS25535.1"/>
    </source>
</evidence>
<feature type="compositionally biased region" description="Pro residues" evidence="1">
    <location>
        <begin position="96"/>
        <end position="109"/>
    </location>
</feature>
<dbReference type="RefSeq" id="WP_161482565.1">
    <property type="nucleotide sequence ID" value="NZ_WXEW01000008.1"/>
</dbReference>
<keyword evidence="3" id="KW-1185">Reference proteome</keyword>
<protein>
    <submittedName>
        <fullName evidence="2">Uncharacterized protein</fullName>
    </submittedName>
</protein>
<feature type="compositionally biased region" description="Low complexity" evidence="1">
    <location>
        <begin position="364"/>
        <end position="374"/>
    </location>
</feature>
<evidence type="ECO:0000313" key="3">
    <source>
        <dbReference type="Proteomes" id="UP000479526"/>
    </source>
</evidence>
<dbReference type="AlphaFoldDB" id="A0A7C9NHV2"/>
<feature type="region of interest" description="Disordered" evidence="1">
    <location>
        <begin position="1"/>
        <end position="530"/>
    </location>
</feature>
<feature type="compositionally biased region" description="Pro residues" evidence="1">
    <location>
        <begin position="52"/>
        <end position="73"/>
    </location>
</feature>
<sequence>MRGQDSASEHDHEGKVPPPSFGQSARDENYPQPGEGSGNGWFAVTTNRPAQPEWPPAPAAQPAEPPTWPPAPAREPAESGGWFTPEDTERSEEPGPTWPTPHSWQPPAPVTEHTPEAPPTGHFGFPKASSDPVQGSAWPPPVYDPQTEETRDPRAPWPIPATPGPEADQTPPSAWPAYDPQTEETRDTRAAWPPKAEPETPETASAWQPPQENDTRGTRAAWPAPVYDPGTEETRDTRAAWPPKAEPETPETASAWQPPQEDDTRDTRAAWPPKTEHETPETASAWQPPQEDDARAAWPPPVYSPDTEETRDRDAAWPVPAYDPETEETRDHGKAGSWPPAPAQQWPGWPAAPTAEPPAPVEEPPVADATTSGLPPLPEWPAAEAERPGEPGDIAVWPPRLPGEESAVAPAEPVESHDDPPVYPRHWPAAAQQADEPDEPDTGAATVPGDRPEGTPWPPAQQWASDTGTPWPSAAIPGEEPAETTIPREEQPAFQEAQQSFGAVNGADVPTDPEMPLQKVDPKPEQTQENLFTPPVPPAAPASPGRGFESLGAAPVAEGIVHPPLPKGYRPAEAAPITEVPAKKKGGGARKVLLASGALVVIAAIGASAYMAYSGEEDPAGEVAAPPVTNAPAAPGGEADPAPTVEAAMLDSETTDPRKLTLNEAFPDVKVSVNGRTFKRVKVDMTDDCASAAAGAFARSLSENDCRRVLRATYVDGKKQYAVTTGIAVLPTKDAALAVDQTKNLGSNLWFRGLNGDPDSGADRVAISGGYAAGMVWGRYIVFSYATYADGHTPGEKEKDLGPVSGAFRDQTAEIIEKRVTS</sequence>
<accession>A0A7C9NHV2</accession>
<name>A0A7C9NHV2_9ACTN</name>
<organism evidence="2 3">
    <name type="scientific">Herbidospora solisilvae</name>
    <dbReference type="NCBI Taxonomy" id="2696284"/>
    <lineage>
        <taxon>Bacteria</taxon>
        <taxon>Bacillati</taxon>
        <taxon>Actinomycetota</taxon>
        <taxon>Actinomycetes</taxon>
        <taxon>Streptosporangiales</taxon>
        <taxon>Streptosporangiaceae</taxon>
        <taxon>Herbidospora</taxon>
    </lineage>
</organism>
<feature type="compositionally biased region" description="Low complexity" evidence="1">
    <location>
        <begin position="404"/>
        <end position="413"/>
    </location>
</feature>
<feature type="compositionally biased region" description="Low complexity" evidence="1">
    <location>
        <begin position="623"/>
        <end position="638"/>
    </location>
</feature>